<evidence type="ECO:0000313" key="3">
    <source>
        <dbReference type="EMBL" id="MSS14782.1"/>
    </source>
</evidence>
<dbReference type="Pfam" id="PF26018">
    <property type="entry name" value="BSH_RND_rel"/>
    <property type="match status" value="1"/>
</dbReference>
<feature type="domain" description="RND related barrel-sandwich hybrid" evidence="2">
    <location>
        <begin position="74"/>
        <end position="230"/>
    </location>
</feature>
<evidence type="ECO:0000313" key="4">
    <source>
        <dbReference type="Proteomes" id="UP000481852"/>
    </source>
</evidence>
<dbReference type="RefSeq" id="WP_154524972.1">
    <property type="nucleotide sequence ID" value="NZ_VULZ01000006.1"/>
</dbReference>
<dbReference type="Proteomes" id="UP000481852">
    <property type="component" value="Unassembled WGS sequence"/>
</dbReference>
<keyword evidence="1" id="KW-0812">Transmembrane</keyword>
<sequence length="460" mass="51446">MTGTEKKKKNNRKIIRLDNRFDLNIGTILFGMILIYLIIIFVVYLTREKVTPYEVVSGSLSGNYRYSALALKSEQVVQAQESGVVTYYAREGSNVGSGELICSVGGQADESGKKASVQTSLSDEELTSVKSMLSTYSANSGPNDFSSVYNLKADLESVILQSSIDENAGQYVSGSYQSQSAGFVVYSVDGYEHTEESQLDADMFGKRAYKRENLRLHKSVSAGDDIYKLVTSETWYLYFPVDDQLRIQLDGTERIRVRFLKDNSVFTAPFTIISGKDGYYGKITLTNSLVRFAEDRFLDIELILSKAEGLKIPVSAIVSRDFYRIPAEYVTVSQSSEKEVYLQTQTFRSDGSAQNRNFTANVYAKDTDSNTYLVDASVLKDGDYIIMPGTEKKYEISDDVKETVQGVYNINKGYAVFREVNIVDQNEEFCIVNPENTYGLSAHDRIALDASKVKEDEIIA</sequence>
<name>A0A6L5X8L1_9FIRM</name>
<evidence type="ECO:0000259" key="2">
    <source>
        <dbReference type="Pfam" id="PF26018"/>
    </source>
</evidence>
<protein>
    <recommendedName>
        <fullName evidence="2">RND related barrel-sandwich hybrid domain-containing protein</fullName>
    </recommendedName>
</protein>
<gene>
    <name evidence="3" type="ORF">FYJ35_06950</name>
</gene>
<feature type="transmembrane region" description="Helical" evidence="1">
    <location>
        <begin position="21"/>
        <end position="45"/>
    </location>
</feature>
<reference evidence="3 4" key="1">
    <citation type="submission" date="2019-08" db="EMBL/GenBank/DDBJ databases">
        <title>In-depth cultivation of the pig gut microbiome towards novel bacterial diversity and tailored functional studies.</title>
        <authorList>
            <person name="Wylensek D."/>
            <person name="Hitch T.C.A."/>
            <person name="Clavel T."/>
        </authorList>
    </citation>
    <scope>NUCLEOTIDE SEQUENCE [LARGE SCALE GENOMIC DNA]</scope>
    <source>
        <strain evidence="3 4">Oil+RF-744-WCA-WT-11</strain>
    </source>
</reference>
<accession>A0A6L5X8L1</accession>
<keyword evidence="1" id="KW-1133">Transmembrane helix</keyword>
<proteinExistence type="predicted"/>
<keyword evidence="4" id="KW-1185">Reference proteome</keyword>
<comment type="caution">
    <text evidence="3">The sequence shown here is derived from an EMBL/GenBank/DDBJ whole genome shotgun (WGS) entry which is preliminary data.</text>
</comment>
<organism evidence="3 4">
    <name type="scientific">Porcincola intestinalis</name>
    <dbReference type="NCBI Taxonomy" id="2606632"/>
    <lineage>
        <taxon>Bacteria</taxon>
        <taxon>Bacillati</taxon>
        <taxon>Bacillota</taxon>
        <taxon>Clostridia</taxon>
        <taxon>Lachnospirales</taxon>
        <taxon>Lachnospiraceae</taxon>
        <taxon>Porcincola</taxon>
    </lineage>
</organism>
<dbReference type="EMBL" id="VULZ01000006">
    <property type="protein sequence ID" value="MSS14782.1"/>
    <property type="molecule type" value="Genomic_DNA"/>
</dbReference>
<dbReference type="AlphaFoldDB" id="A0A6L5X8L1"/>
<dbReference type="InterPro" id="IPR058709">
    <property type="entry name" value="BSH_RND-rel"/>
</dbReference>
<evidence type="ECO:0000256" key="1">
    <source>
        <dbReference type="SAM" id="Phobius"/>
    </source>
</evidence>
<keyword evidence="1" id="KW-0472">Membrane</keyword>